<dbReference type="AlphaFoldDB" id="A0A6V8KFI0"/>
<dbReference type="PANTHER" id="PTHR30319">
    <property type="entry name" value="PHENYLACETIC ACID REGULATOR-RELATED TRANSCRIPTIONAL REPRESSOR"/>
    <property type="match status" value="1"/>
</dbReference>
<evidence type="ECO:0000259" key="1">
    <source>
        <dbReference type="Pfam" id="PF07848"/>
    </source>
</evidence>
<feature type="domain" description="Transcriptional repressor PaaX-like central Cas2-like" evidence="3">
    <location>
        <begin position="98"/>
        <end position="171"/>
    </location>
</feature>
<dbReference type="Pfam" id="PF07848">
    <property type="entry name" value="PaaX"/>
    <property type="match status" value="1"/>
</dbReference>
<reference evidence="4 5" key="2">
    <citation type="submission" date="2020-03" db="EMBL/GenBank/DDBJ databases">
        <authorList>
            <person name="Ichikawa N."/>
            <person name="Kimura A."/>
            <person name="Kitahashi Y."/>
            <person name="Uohara A."/>
        </authorList>
    </citation>
    <scope>NUCLEOTIDE SEQUENCE [LARGE SCALE GENOMIC DNA]</scope>
    <source>
        <strain evidence="4 5">NBRC 108639</strain>
    </source>
</reference>
<dbReference type="InterPro" id="IPR011965">
    <property type="entry name" value="PaaX_trns_reg"/>
</dbReference>
<dbReference type="InterPro" id="IPR048846">
    <property type="entry name" value="PaaX-like_central"/>
</dbReference>
<gene>
    <name evidence="4" type="primary">paaX_1</name>
    <name evidence="4" type="ORF">Phou_052980</name>
</gene>
<dbReference type="InterPro" id="IPR036388">
    <property type="entry name" value="WH-like_DNA-bd_sf"/>
</dbReference>
<dbReference type="PANTHER" id="PTHR30319:SF1">
    <property type="entry name" value="TRANSCRIPTIONAL REPRESSOR PAAX"/>
    <property type="match status" value="1"/>
</dbReference>
<dbReference type="Proteomes" id="UP000482800">
    <property type="component" value="Unassembled WGS sequence"/>
</dbReference>
<dbReference type="EMBL" id="BLPF01000002">
    <property type="protein sequence ID" value="GFJ81118.1"/>
    <property type="molecule type" value="Genomic_DNA"/>
</dbReference>
<dbReference type="Pfam" id="PF08223">
    <property type="entry name" value="PaaX_C"/>
    <property type="match status" value="1"/>
</dbReference>
<dbReference type="GO" id="GO:0006351">
    <property type="term" value="P:DNA-templated transcription"/>
    <property type="evidence" value="ECO:0007669"/>
    <property type="project" value="InterPro"/>
</dbReference>
<keyword evidence="5" id="KW-1185">Reference proteome</keyword>
<proteinExistence type="predicted"/>
<evidence type="ECO:0000313" key="5">
    <source>
        <dbReference type="Proteomes" id="UP000482800"/>
    </source>
</evidence>
<dbReference type="Gene3D" id="1.10.10.10">
    <property type="entry name" value="Winged helix-like DNA-binding domain superfamily/Winged helix DNA-binding domain"/>
    <property type="match status" value="1"/>
</dbReference>
<dbReference type="Pfam" id="PF20803">
    <property type="entry name" value="PaaX_M"/>
    <property type="match status" value="1"/>
</dbReference>
<dbReference type="SUPFAM" id="SSF46785">
    <property type="entry name" value="Winged helix' DNA-binding domain"/>
    <property type="match status" value="1"/>
</dbReference>
<dbReference type="InterPro" id="IPR036390">
    <property type="entry name" value="WH_DNA-bd_sf"/>
</dbReference>
<organism evidence="4 5">
    <name type="scientific">Phytohabitans houttuyneae</name>
    <dbReference type="NCBI Taxonomy" id="1076126"/>
    <lineage>
        <taxon>Bacteria</taxon>
        <taxon>Bacillati</taxon>
        <taxon>Actinomycetota</taxon>
        <taxon>Actinomycetes</taxon>
        <taxon>Micromonosporales</taxon>
        <taxon>Micromonosporaceae</taxon>
    </lineage>
</organism>
<comment type="caution">
    <text evidence="4">The sequence shown here is derived from an EMBL/GenBank/DDBJ whole genome shotgun (WGS) entry which is preliminary data.</text>
</comment>
<reference evidence="4 5" key="1">
    <citation type="submission" date="2020-03" db="EMBL/GenBank/DDBJ databases">
        <title>Whole genome shotgun sequence of Phytohabitans houttuyneae NBRC 108639.</title>
        <authorList>
            <person name="Komaki H."/>
            <person name="Tamura T."/>
        </authorList>
    </citation>
    <scope>NUCLEOTIDE SEQUENCE [LARGE SCALE GENOMIC DNA]</scope>
    <source>
        <strain evidence="4 5">NBRC 108639</strain>
    </source>
</reference>
<dbReference type="Gene3D" id="3.30.70.2650">
    <property type="match status" value="1"/>
</dbReference>
<evidence type="ECO:0000259" key="3">
    <source>
        <dbReference type="Pfam" id="PF20803"/>
    </source>
</evidence>
<evidence type="ECO:0000259" key="2">
    <source>
        <dbReference type="Pfam" id="PF08223"/>
    </source>
</evidence>
<feature type="domain" description="Transcriptional repressor PaaX-like C-terminal" evidence="2">
    <location>
        <begin position="180"/>
        <end position="263"/>
    </location>
</feature>
<protein>
    <submittedName>
        <fullName evidence="4">PaaX family transcriptional regulator</fullName>
    </submittedName>
</protein>
<dbReference type="InterPro" id="IPR012906">
    <property type="entry name" value="PaaX-like_N"/>
</dbReference>
<dbReference type="InterPro" id="IPR013225">
    <property type="entry name" value="PaaX_C"/>
</dbReference>
<name>A0A6V8KFI0_9ACTN</name>
<dbReference type="PIRSF" id="PIRSF020623">
    <property type="entry name" value="PaaX"/>
    <property type="match status" value="1"/>
</dbReference>
<evidence type="ECO:0000313" key="4">
    <source>
        <dbReference type="EMBL" id="GFJ81118.1"/>
    </source>
</evidence>
<accession>A0A6V8KFI0</accession>
<feature type="domain" description="Transcriptional repressor PaaX-like N-terminal" evidence="1">
    <location>
        <begin position="11"/>
        <end position="78"/>
    </location>
</feature>
<sequence length="274" mass="31313">MPDSQSTEVRPQTLLLTFLGRAVLGHDIAVFSGTYLTVMDRLGVSEQATRSTLSRMVSRQLLTRHRRGRKMYFGLTAQAEAVLTEGAQRLWKVGAVNRDADEHWTLLGFSLPESRRDERHLLRSRLRWAGFGPLRSGLWIAPGTVDVTELLPEQVREHVHVFHARAAEPAAIDQMMRDAYDLPAIAARYQRFLDHWGARRPHPAAGDDLTRQLWLVSEWLLILRDDPRIPVRHLPRDWPAEAAEALFHRCHERLSGPAQQILDEILDAVEIQEP</sequence>
<dbReference type="Gene3D" id="1.20.58.1460">
    <property type="match status" value="1"/>
</dbReference>